<dbReference type="AlphaFoldDB" id="A0AA95KIW7"/>
<protein>
    <submittedName>
        <fullName evidence="2">Uncharacterized protein</fullName>
    </submittedName>
</protein>
<evidence type="ECO:0000256" key="1">
    <source>
        <dbReference type="SAM" id="SignalP"/>
    </source>
</evidence>
<gene>
    <name evidence="2" type="ORF">QJT80_09250</name>
</gene>
<keyword evidence="1" id="KW-0732">Signal</keyword>
<reference evidence="2" key="2">
    <citation type="submission" date="2023-04" db="EMBL/GenBank/DDBJ databases">
        <authorList>
            <person name="Beletskiy A.V."/>
            <person name="Mardanov A.V."/>
            <person name="Ravin N.V."/>
        </authorList>
    </citation>
    <scope>NUCLEOTIDE SEQUENCE</scope>
    <source>
        <strain evidence="2">GKL-01</strain>
    </source>
</reference>
<organism evidence="2">
    <name type="scientific">Candidatus Thiocaldithrix dubininis</name>
    <dbReference type="NCBI Taxonomy" id="3080823"/>
    <lineage>
        <taxon>Bacteria</taxon>
        <taxon>Pseudomonadati</taxon>
        <taxon>Pseudomonadota</taxon>
        <taxon>Gammaproteobacteria</taxon>
        <taxon>Thiotrichales</taxon>
        <taxon>Thiotrichaceae</taxon>
        <taxon>Candidatus Thiocaldithrix</taxon>
    </lineage>
</organism>
<dbReference type="KEGG" id="tdu:QJT80_09250"/>
<dbReference type="EMBL" id="CP124755">
    <property type="protein sequence ID" value="WGZ89687.1"/>
    <property type="molecule type" value="Genomic_DNA"/>
</dbReference>
<name>A0AA95KIW7_9GAMM</name>
<sequence>MRSTVCLGLPLILSLAIFPSSSMAAIKATLKITANQETVIRKIMNLPINIIYTLIVNDSDFNGKLNVGDVAIATNTKNNTDTKQHTLTAKDIYIINKI</sequence>
<proteinExistence type="predicted"/>
<evidence type="ECO:0000313" key="2">
    <source>
        <dbReference type="EMBL" id="WGZ89687.1"/>
    </source>
</evidence>
<reference evidence="2" key="1">
    <citation type="journal article" date="2023" name="Int. J. Mol. Sci.">
        <title>Metagenomics Revealed a New Genus 'Candidatus Thiocaldithrix dubininis' gen. nov., sp. nov. and a New Species 'Candidatus Thiothrix putei' sp. nov. in the Family Thiotrichaceae, Some Members of Which Have Traits of Both Na+- and H+-Motive Energetics.</title>
        <authorList>
            <person name="Ravin N.V."/>
            <person name="Muntyan M.S."/>
            <person name="Smolyakov D.D."/>
            <person name="Rudenko T.S."/>
            <person name="Beletsky A.V."/>
            <person name="Mardanov A.V."/>
            <person name="Grabovich M.Y."/>
        </authorList>
    </citation>
    <scope>NUCLEOTIDE SEQUENCE</scope>
    <source>
        <strain evidence="2">GKL-01</strain>
    </source>
</reference>
<feature type="chain" id="PRO_5041655000" evidence="1">
    <location>
        <begin position="25"/>
        <end position="98"/>
    </location>
</feature>
<feature type="signal peptide" evidence="1">
    <location>
        <begin position="1"/>
        <end position="24"/>
    </location>
</feature>
<accession>A0AA95KIW7</accession>
<dbReference type="Proteomes" id="UP001300672">
    <property type="component" value="Chromosome"/>
</dbReference>